<feature type="transmembrane region" description="Helical" evidence="2">
    <location>
        <begin position="312"/>
        <end position="331"/>
    </location>
</feature>
<evidence type="ECO:0000313" key="5">
    <source>
        <dbReference type="RefSeq" id="XP_030550685.1"/>
    </source>
</evidence>
<gene>
    <name evidence="5" type="primary">LOC115755423</name>
</gene>
<evidence type="ECO:0000256" key="2">
    <source>
        <dbReference type="SAM" id="Phobius"/>
    </source>
</evidence>
<dbReference type="KEGG" id="rarg:115755423"/>
<dbReference type="PANTHER" id="PTHR43592:SF15">
    <property type="entry name" value="CAAX AMINO TERMINAL PROTEASE FAMILY PROTEIN"/>
    <property type="match status" value="1"/>
</dbReference>
<feature type="transmembrane region" description="Helical" evidence="2">
    <location>
        <begin position="187"/>
        <end position="205"/>
    </location>
</feature>
<feature type="domain" description="CAAX prenyl protease 2/Lysostaphin resistance protein A-like" evidence="3">
    <location>
        <begin position="278"/>
        <end position="363"/>
    </location>
</feature>
<feature type="transmembrane region" description="Helical" evidence="2">
    <location>
        <begin position="226"/>
        <end position="249"/>
    </location>
</feature>
<feature type="transmembrane region" description="Helical" evidence="2">
    <location>
        <begin position="351"/>
        <end position="372"/>
    </location>
</feature>
<protein>
    <submittedName>
        <fullName evidence="5">Uncharacterized protein LOC115755423 isoform X1</fullName>
    </submittedName>
</protein>
<evidence type="ECO:0000313" key="4">
    <source>
        <dbReference type="Proteomes" id="UP000827889"/>
    </source>
</evidence>
<keyword evidence="2" id="KW-0472">Membrane</keyword>
<keyword evidence="4" id="KW-1185">Reference proteome</keyword>
<dbReference type="InterPro" id="IPR003675">
    <property type="entry name" value="Rce1/LyrA-like_dom"/>
</dbReference>
<feature type="transmembrane region" description="Helical" evidence="2">
    <location>
        <begin position="269"/>
        <end position="291"/>
    </location>
</feature>
<dbReference type="AlphaFoldDB" id="A0A8B8QUG3"/>
<feature type="compositionally biased region" description="Basic and acidic residues" evidence="1">
    <location>
        <begin position="107"/>
        <end position="121"/>
    </location>
</feature>
<dbReference type="Proteomes" id="UP000827889">
    <property type="component" value="Chromosome 6"/>
</dbReference>
<feature type="transmembrane region" description="Helical" evidence="2">
    <location>
        <begin position="140"/>
        <end position="167"/>
    </location>
</feature>
<keyword evidence="2" id="KW-1133">Transmembrane helix</keyword>
<keyword evidence="2" id="KW-0812">Transmembrane</keyword>
<accession>A0A8B8QUG3</accession>
<feature type="region of interest" description="Disordered" evidence="1">
    <location>
        <begin position="93"/>
        <end position="124"/>
    </location>
</feature>
<evidence type="ECO:0000256" key="1">
    <source>
        <dbReference type="SAM" id="MobiDB-lite"/>
    </source>
</evidence>
<sequence>MEARNRRPSCCCCFFFLYHRRFPQLKALSSKLSVSDVPQKSLHLEMASMVILSSLAQSPLRFFSNCPEPSRLNQTRSFLANSRLFLSPRRHRNGLSDRKRLSPVRSQDARDEPGGSSREEGSGSDWPILKRWDVPWQWQTVSLTSLACGVSFVLTGLVEAAAIPYLGLRLEELSLDEKAEILFLDQSITTAAVLGVLYGITRTFQPVPEDLFRYDLKEPFNLQRGWLLWAVIGLIGALLAIAVTGYALSLFSGETPQRETDALVRLLPLIGSSSVSTACLLGITAVLAPFLEETIFRGFFMVSLTKWVPTPVAVLISAAVFALAHLTPGEFPQLFVLGMALGFSYAQTRNLVTPITIHSLWNSGVILLLTFLQLQGYDIKELLQTS</sequence>
<dbReference type="GeneID" id="115755423"/>
<proteinExistence type="predicted"/>
<reference evidence="5" key="1">
    <citation type="submission" date="2025-08" db="UniProtKB">
        <authorList>
            <consortium name="RefSeq"/>
        </authorList>
    </citation>
    <scope>IDENTIFICATION</scope>
    <source>
        <tissue evidence="5">Leaf</tissue>
    </source>
</reference>
<dbReference type="OrthoDB" id="548974at2759"/>
<dbReference type="Pfam" id="PF02517">
    <property type="entry name" value="Rce1-like"/>
    <property type="match status" value="1"/>
</dbReference>
<organism evidence="4 5">
    <name type="scientific">Rhodamnia argentea</name>
    <dbReference type="NCBI Taxonomy" id="178133"/>
    <lineage>
        <taxon>Eukaryota</taxon>
        <taxon>Viridiplantae</taxon>
        <taxon>Streptophyta</taxon>
        <taxon>Embryophyta</taxon>
        <taxon>Tracheophyta</taxon>
        <taxon>Spermatophyta</taxon>
        <taxon>Magnoliopsida</taxon>
        <taxon>eudicotyledons</taxon>
        <taxon>Gunneridae</taxon>
        <taxon>Pentapetalae</taxon>
        <taxon>rosids</taxon>
        <taxon>malvids</taxon>
        <taxon>Myrtales</taxon>
        <taxon>Myrtaceae</taxon>
        <taxon>Myrtoideae</taxon>
        <taxon>Myrteae</taxon>
        <taxon>Australasian group</taxon>
        <taxon>Rhodamnia</taxon>
    </lineage>
</organism>
<name>A0A8B8QUG3_9MYRT</name>
<dbReference type="GO" id="GO:0004175">
    <property type="term" value="F:endopeptidase activity"/>
    <property type="evidence" value="ECO:0007669"/>
    <property type="project" value="UniProtKB-ARBA"/>
</dbReference>
<dbReference type="GO" id="GO:0080120">
    <property type="term" value="P:CAAX-box protein maturation"/>
    <property type="evidence" value="ECO:0007669"/>
    <property type="project" value="UniProtKB-ARBA"/>
</dbReference>
<dbReference type="RefSeq" id="XP_030550685.1">
    <property type="nucleotide sequence ID" value="XM_030694825.2"/>
</dbReference>
<evidence type="ECO:0000259" key="3">
    <source>
        <dbReference type="Pfam" id="PF02517"/>
    </source>
</evidence>
<dbReference type="PANTHER" id="PTHR43592">
    <property type="entry name" value="CAAX AMINO TERMINAL PROTEASE"/>
    <property type="match status" value="1"/>
</dbReference>